<feature type="compositionally biased region" description="Basic and acidic residues" evidence="1">
    <location>
        <begin position="81"/>
        <end position="97"/>
    </location>
</feature>
<dbReference type="AlphaFoldDB" id="A0A645HMQ8"/>
<gene>
    <name evidence="2" type="ORF">SDC9_187864</name>
</gene>
<sequence>MGCRGIAPHVPGASSAPVAVPVADRVPRRGTAGQAQEHREEARLDSGCVHGGEGRRPPLRRLQFRIERRDDDLPGGILVDGVREGLRKERQPRSQIR</sequence>
<comment type="caution">
    <text evidence="2">The sequence shown here is derived from an EMBL/GenBank/DDBJ whole genome shotgun (WGS) entry which is preliminary data.</text>
</comment>
<name>A0A645HMQ8_9ZZZZ</name>
<reference evidence="2" key="1">
    <citation type="submission" date="2019-08" db="EMBL/GenBank/DDBJ databases">
        <authorList>
            <person name="Kucharzyk K."/>
            <person name="Murdoch R.W."/>
            <person name="Higgins S."/>
            <person name="Loffler F."/>
        </authorList>
    </citation>
    <scope>NUCLEOTIDE SEQUENCE</scope>
</reference>
<organism evidence="2">
    <name type="scientific">bioreactor metagenome</name>
    <dbReference type="NCBI Taxonomy" id="1076179"/>
    <lineage>
        <taxon>unclassified sequences</taxon>
        <taxon>metagenomes</taxon>
        <taxon>ecological metagenomes</taxon>
    </lineage>
</organism>
<feature type="region of interest" description="Disordered" evidence="1">
    <location>
        <begin position="73"/>
        <end position="97"/>
    </location>
</feature>
<proteinExistence type="predicted"/>
<accession>A0A645HMQ8</accession>
<protein>
    <submittedName>
        <fullName evidence="2">Uncharacterized protein</fullName>
    </submittedName>
</protein>
<evidence type="ECO:0000313" key="2">
    <source>
        <dbReference type="EMBL" id="MPN40328.1"/>
    </source>
</evidence>
<feature type="compositionally biased region" description="Low complexity" evidence="1">
    <location>
        <begin position="7"/>
        <end position="24"/>
    </location>
</feature>
<feature type="region of interest" description="Disordered" evidence="1">
    <location>
        <begin position="1"/>
        <end position="57"/>
    </location>
</feature>
<evidence type="ECO:0000256" key="1">
    <source>
        <dbReference type="SAM" id="MobiDB-lite"/>
    </source>
</evidence>
<dbReference type="EMBL" id="VSSQ01096671">
    <property type="protein sequence ID" value="MPN40328.1"/>
    <property type="molecule type" value="Genomic_DNA"/>
</dbReference>